<evidence type="ECO:0000259" key="2">
    <source>
        <dbReference type="Pfam" id="PF05569"/>
    </source>
</evidence>
<organism evidence="3 4">
    <name type="scientific">Anaeromicropila populeti</name>
    <dbReference type="NCBI Taxonomy" id="37658"/>
    <lineage>
        <taxon>Bacteria</taxon>
        <taxon>Bacillati</taxon>
        <taxon>Bacillota</taxon>
        <taxon>Clostridia</taxon>
        <taxon>Lachnospirales</taxon>
        <taxon>Lachnospiraceae</taxon>
        <taxon>Anaeromicropila</taxon>
    </lineage>
</organism>
<keyword evidence="1" id="KW-1133">Transmembrane helix</keyword>
<feature type="transmembrane region" description="Helical" evidence="1">
    <location>
        <begin position="287"/>
        <end position="307"/>
    </location>
</feature>
<dbReference type="EMBL" id="FOYZ01000002">
    <property type="protein sequence ID" value="SFR62611.1"/>
    <property type="molecule type" value="Genomic_DNA"/>
</dbReference>
<feature type="transmembrane region" description="Helical" evidence="1">
    <location>
        <begin position="201"/>
        <end position="223"/>
    </location>
</feature>
<gene>
    <name evidence="3" type="ORF">SAMN05661086_00506</name>
</gene>
<dbReference type="Proteomes" id="UP000199659">
    <property type="component" value="Unassembled WGS sequence"/>
</dbReference>
<dbReference type="RefSeq" id="WP_177214506.1">
    <property type="nucleotide sequence ID" value="NZ_FOYZ01000002.1"/>
</dbReference>
<dbReference type="Gene3D" id="3.40.1000.10">
    <property type="entry name" value="Mog1/PsbP, alpha/beta/alpha sandwich"/>
    <property type="match status" value="1"/>
</dbReference>
<feature type="domain" description="Peptidase M56" evidence="2">
    <location>
        <begin position="8"/>
        <end position="279"/>
    </location>
</feature>
<evidence type="ECO:0000313" key="3">
    <source>
        <dbReference type="EMBL" id="SFR62611.1"/>
    </source>
</evidence>
<evidence type="ECO:0000313" key="4">
    <source>
        <dbReference type="Proteomes" id="UP000199659"/>
    </source>
</evidence>
<keyword evidence="4" id="KW-1185">Reference proteome</keyword>
<dbReference type="PANTHER" id="PTHR34978:SF3">
    <property type="entry name" value="SLR0241 PROTEIN"/>
    <property type="match status" value="1"/>
</dbReference>
<dbReference type="STRING" id="37658.SAMN05661086_00506"/>
<evidence type="ECO:0000256" key="1">
    <source>
        <dbReference type="SAM" id="Phobius"/>
    </source>
</evidence>
<sequence>MAGKVFLQILNMSYTASYVIVFVIIMRLLIKKAPKLFSYMLWSVVLFRLMCPFSFTSLWSLIPEDSIALPIDTNYSKITQVNSGITTISNTNNLVLPEQVSSAGVKPLQEWITIGTIIWLIGITVLLLYSFISLLRLRWKLIGAGKLHGNIYLADHINSPFVIGVIRPKIYLPSTLSEQEQRYTIWHEQTHIRRFDHIVKILAFVSVVIHWFNPLVWAAFIFLSNDMEMSCDESVMKHMDTDIRGDYSELLLGLATGRKVISGVPLAFCEGDIKGRIKNVMNYKKPAFWGVSVTFIAVIIVVTGLVANPHTKRASMQWAKKLSISDVVEIDLVEWKYKGNINKRRLEKAEFDDIITLINESSGKYIKNPKELVGKSITFYITLADGTRHSVCNRGNNYLIIDGDYYEASYDYLSSWKYTSENAVSPSPTPLALIVSSYSSDDIKFDYPSDWTIKDNPTEDIHYVNFYSTDSEDLPIFKYSKGPSWLTEFERTKEDYKTLLSDSYRDIKITDLIKTTIDGHDAIKLVFSYTQEDKEYIMTQYETIIGYASHQFNYTYPTEKSTENVSILESVISSIKFTQPLEDNTIVSADMVESDSVEDYAEEEILQYLNTENGELLKKTADNFVKAYFSGDKDTIDQYLAADADYSGNKVYQSKGVTTNIYEKLTHLIAKWYSASDEQAEIQYEYMTDGEDSYTYLDVQLKYSGDKWLVIGFYFEK</sequence>
<feature type="transmembrane region" description="Helical" evidence="1">
    <location>
        <begin position="39"/>
        <end position="62"/>
    </location>
</feature>
<keyword evidence="1" id="KW-0812">Transmembrane</keyword>
<dbReference type="Pfam" id="PF05569">
    <property type="entry name" value="Peptidase_M56"/>
    <property type="match status" value="1"/>
</dbReference>
<protein>
    <submittedName>
        <fullName evidence="3">Signal transducer regulating beta-lactamase production, contains metallopeptidase domain</fullName>
    </submittedName>
</protein>
<dbReference type="InterPro" id="IPR052173">
    <property type="entry name" value="Beta-lactam_resp_regulator"/>
</dbReference>
<dbReference type="PANTHER" id="PTHR34978">
    <property type="entry name" value="POSSIBLE SENSOR-TRANSDUCER PROTEIN BLAR"/>
    <property type="match status" value="1"/>
</dbReference>
<feature type="transmembrane region" description="Helical" evidence="1">
    <location>
        <begin position="12"/>
        <end position="30"/>
    </location>
</feature>
<accession>A0A1I6I7F3</accession>
<proteinExistence type="predicted"/>
<feature type="transmembrane region" description="Helical" evidence="1">
    <location>
        <begin position="111"/>
        <end position="132"/>
    </location>
</feature>
<dbReference type="CDD" id="cd07341">
    <property type="entry name" value="M56_BlaR1_MecR1_like"/>
    <property type="match status" value="1"/>
</dbReference>
<name>A0A1I6I7F3_9FIRM</name>
<dbReference type="InterPro" id="IPR008756">
    <property type="entry name" value="Peptidase_M56"/>
</dbReference>
<reference evidence="3 4" key="1">
    <citation type="submission" date="2016-10" db="EMBL/GenBank/DDBJ databases">
        <authorList>
            <person name="de Groot N.N."/>
        </authorList>
    </citation>
    <scope>NUCLEOTIDE SEQUENCE [LARGE SCALE GENOMIC DNA]</scope>
    <source>
        <strain evidence="3 4">743A</strain>
    </source>
</reference>
<dbReference type="AlphaFoldDB" id="A0A1I6I7F3"/>
<keyword evidence="1" id="KW-0472">Membrane</keyword>